<name>A0A1M5B6H9_STRHI</name>
<sequence length="206" mass="21667">MLRRTGWAWVAVRVVGLLGALTALYVAVGFGFALGGSGWWAAAGLLGVVTPVGAALASMAMAERRWPVLPVLLAGVALLVVCPEVAHARLRDHGARVTVTVVESSCEPGRAKCAPHYRVRRPDGSELPRPLSPPGGARHAPGDRVEVVEDPGGVLAPRRVSDLTDDAGERHVLRWSAGALVLLVVAAGLTGEPRRRRLVADGPRGW</sequence>
<dbReference type="EMBL" id="FQVN01000003">
    <property type="protein sequence ID" value="SHF37897.1"/>
    <property type="molecule type" value="Genomic_DNA"/>
</dbReference>
<feature type="transmembrane region" description="Helical" evidence="2">
    <location>
        <begin position="172"/>
        <end position="189"/>
    </location>
</feature>
<keyword evidence="2" id="KW-0812">Transmembrane</keyword>
<feature type="region of interest" description="Disordered" evidence="1">
    <location>
        <begin position="119"/>
        <end position="144"/>
    </location>
</feature>
<keyword evidence="4" id="KW-1185">Reference proteome</keyword>
<evidence type="ECO:0000313" key="3">
    <source>
        <dbReference type="EMBL" id="SHF37897.1"/>
    </source>
</evidence>
<evidence type="ECO:0000256" key="1">
    <source>
        <dbReference type="SAM" id="MobiDB-lite"/>
    </source>
</evidence>
<feature type="transmembrane region" description="Helical" evidence="2">
    <location>
        <begin position="68"/>
        <end position="86"/>
    </location>
</feature>
<gene>
    <name evidence="3" type="ORF">SAMN05444320_103414</name>
</gene>
<keyword evidence="2" id="KW-1133">Transmembrane helix</keyword>
<organism evidence="3 4">
    <name type="scientific">Streptoalloteichus hindustanus</name>
    <dbReference type="NCBI Taxonomy" id="2017"/>
    <lineage>
        <taxon>Bacteria</taxon>
        <taxon>Bacillati</taxon>
        <taxon>Actinomycetota</taxon>
        <taxon>Actinomycetes</taxon>
        <taxon>Pseudonocardiales</taxon>
        <taxon>Pseudonocardiaceae</taxon>
        <taxon>Streptoalloteichus</taxon>
    </lineage>
</organism>
<keyword evidence="2" id="KW-0472">Membrane</keyword>
<accession>A0A1M5B6H9</accession>
<dbReference type="AlphaFoldDB" id="A0A1M5B6H9"/>
<protein>
    <submittedName>
        <fullName evidence="3">Uncharacterized protein</fullName>
    </submittedName>
</protein>
<dbReference type="Proteomes" id="UP000184501">
    <property type="component" value="Unassembled WGS sequence"/>
</dbReference>
<evidence type="ECO:0000313" key="4">
    <source>
        <dbReference type="Proteomes" id="UP000184501"/>
    </source>
</evidence>
<reference evidence="3 4" key="1">
    <citation type="submission" date="2016-11" db="EMBL/GenBank/DDBJ databases">
        <authorList>
            <person name="Jaros S."/>
            <person name="Januszkiewicz K."/>
            <person name="Wedrychowicz H."/>
        </authorList>
    </citation>
    <scope>NUCLEOTIDE SEQUENCE [LARGE SCALE GENOMIC DNA]</scope>
    <source>
        <strain evidence="3 4">DSM 44523</strain>
    </source>
</reference>
<proteinExistence type="predicted"/>
<dbReference type="STRING" id="2017.SAMN05444320_103414"/>
<feature type="transmembrane region" description="Helical" evidence="2">
    <location>
        <begin position="39"/>
        <end position="61"/>
    </location>
</feature>
<evidence type="ECO:0000256" key="2">
    <source>
        <dbReference type="SAM" id="Phobius"/>
    </source>
</evidence>
<feature type="transmembrane region" description="Helical" evidence="2">
    <location>
        <begin position="7"/>
        <end position="33"/>
    </location>
</feature>